<dbReference type="SUPFAM" id="SSF53756">
    <property type="entry name" value="UDP-Glycosyltransferase/glycogen phosphorylase"/>
    <property type="match status" value="1"/>
</dbReference>
<reference evidence="15" key="1">
    <citation type="submission" date="2022-03" db="EMBL/GenBank/DDBJ databases">
        <authorList>
            <person name="Martin C."/>
        </authorList>
    </citation>
    <scope>NUCLEOTIDE SEQUENCE</scope>
</reference>
<comment type="similarity">
    <text evidence="3 12">Belongs to the glycosyltransferase 10 family.</text>
</comment>
<evidence type="ECO:0000313" key="16">
    <source>
        <dbReference type="Proteomes" id="UP000749559"/>
    </source>
</evidence>
<comment type="caution">
    <text evidence="15">The sequence shown here is derived from an EMBL/GenBank/DDBJ whole genome shotgun (WGS) entry which is preliminary data.</text>
</comment>
<organism evidence="15 16">
    <name type="scientific">Owenia fusiformis</name>
    <name type="common">Polychaete worm</name>
    <dbReference type="NCBI Taxonomy" id="6347"/>
    <lineage>
        <taxon>Eukaryota</taxon>
        <taxon>Metazoa</taxon>
        <taxon>Spiralia</taxon>
        <taxon>Lophotrochozoa</taxon>
        <taxon>Annelida</taxon>
        <taxon>Polychaeta</taxon>
        <taxon>Sedentaria</taxon>
        <taxon>Canalipalpata</taxon>
        <taxon>Sabellida</taxon>
        <taxon>Oweniida</taxon>
        <taxon>Oweniidae</taxon>
        <taxon>Owenia</taxon>
    </lineage>
</organism>
<evidence type="ECO:0000256" key="4">
    <source>
        <dbReference type="ARBA" id="ARBA00022676"/>
    </source>
</evidence>
<evidence type="ECO:0000256" key="8">
    <source>
        <dbReference type="ARBA" id="ARBA00022989"/>
    </source>
</evidence>
<comment type="pathway">
    <text evidence="2">Protein modification; protein glycosylation.</text>
</comment>
<name>A0A8J1UJ15_OWEFU</name>
<evidence type="ECO:0000256" key="6">
    <source>
        <dbReference type="ARBA" id="ARBA00022692"/>
    </source>
</evidence>
<dbReference type="FunFam" id="3.40.50.11660:FF:000004">
    <property type="entry name" value="Glycoprotein 3-alpha-L-fucosyltransferase A"/>
    <property type="match status" value="1"/>
</dbReference>
<protein>
    <recommendedName>
        <fullName evidence="12">Fucosyltransferase</fullName>
        <ecNumber evidence="12">2.4.1.-</ecNumber>
    </recommendedName>
</protein>
<comment type="subcellular location">
    <subcellularLocation>
        <location evidence="1">Golgi apparatus membrane</location>
        <topology evidence="1">Single-pass type II membrane protein</topology>
    </subcellularLocation>
    <subcellularLocation>
        <location evidence="12">Golgi apparatus</location>
        <location evidence="12">Golgi stack membrane</location>
        <topology evidence="12">Single-pass type II membrane protein</topology>
    </subcellularLocation>
</comment>
<dbReference type="GO" id="GO:0008417">
    <property type="term" value="F:fucosyltransferase activity"/>
    <property type="evidence" value="ECO:0007669"/>
    <property type="project" value="InterPro"/>
</dbReference>
<accession>A0A8J1UJ15</accession>
<sequence length="441" mass="52208">MKNMNNTSFKKSLFLIFVSCVTFTVIIALLLLANSVTFWPVKPLQAPHIRKKYDMDKTQALQAPHETQALKVLRNRGYHVYNATYELQRNLNGIQKTKSKKTEPYKKDRKIKILIWTTFFRKRYYVKGERILKDSNCSIKHCNVHYDKSEAGIASSDAVLFHLWGRDFKIGDPIPKIRYSWQNYIFFSMENPTWIHFTTKVKYLDGFFNLTATYKQNSDVPLAYGKYFPRDMSKPTNLKNYYMENRRKRKDKDAIILWVVSNCKTVNNRMQFVKKLQKHIAIDIFGRCGKPCKRHTKCGTHSYMFYMALENADCKDYITEKLWHNSFGANLIPVVQGSKVEYSKHLPPNSFIHVDTFNSVKDLAMYITKVSHNETLYNSYFKWKELYQSTYNGGLRNPDNFCKLCTVLHERRQNTSFNKEYKISSWFDWKNQCARRVKVLH</sequence>
<dbReference type="GO" id="GO:0032580">
    <property type="term" value="C:Golgi cisterna membrane"/>
    <property type="evidence" value="ECO:0007669"/>
    <property type="project" value="UniProtKB-SubCell"/>
</dbReference>
<dbReference type="GO" id="GO:0000139">
    <property type="term" value="C:Golgi membrane"/>
    <property type="evidence" value="ECO:0007669"/>
    <property type="project" value="UniProtKB-SubCell"/>
</dbReference>
<evidence type="ECO:0000256" key="11">
    <source>
        <dbReference type="ARBA" id="ARBA00023180"/>
    </source>
</evidence>
<dbReference type="InterPro" id="IPR055270">
    <property type="entry name" value="Glyco_tran_10_C"/>
</dbReference>
<keyword evidence="16" id="KW-1185">Reference proteome</keyword>
<feature type="domain" description="Fucosyltransferase C-terminal" evidence="13">
    <location>
        <begin position="250"/>
        <end position="417"/>
    </location>
</feature>
<dbReference type="Pfam" id="PF17039">
    <property type="entry name" value="Glyco_tran_10_N"/>
    <property type="match status" value="1"/>
</dbReference>
<keyword evidence="7" id="KW-0735">Signal-anchor</keyword>
<dbReference type="PANTHER" id="PTHR48438:SF1">
    <property type="entry name" value="ALPHA-(1,3)-FUCOSYLTRANSFERASE C-RELATED"/>
    <property type="match status" value="1"/>
</dbReference>
<dbReference type="InterPro" id="IPR031481">
    <property type="entry name" value="Glyco_tran_10_N"/>
</dbReference>
<dbReference type="Pfam" id="PF00852">
    <property type="entry name" value="Glyco_transf_10"/>
    <property type="match status" value="1"/>
</dbReference>
<feature type="domain" description="Fucosyltransferase N-terminal" evidence="14">
    <location>
        <begin position="110"/>
        <end position="225"/>
    </location>
</feature>
<keyword evidence="6 12" id="KW-0812">Transmembrane</keyword>
<dbReference type="InterPro" id="IPR001503">
    <property type="entry name" value="Glyco_trans_10"/>
</dbReference>
<proteinExistence type="inferred from homology"/>
<keyword evidence="11" id="KW-0325">Glycoprotein</keyword>
<evidence type="ECO:0000256" key="2">
    <source>
        <dbReference type="ARBA" id="ARBA00004922"/>
    </source>
</evidence>
<dbReference type="EMBL" id="CAIIXF020000008">
    <property type="protein sequence ID" value="CAH1793076.1"/>
    <property type="molecule type" value="Genomic_DNA"/>
</dbReference>
<evidence type="ECO:0000259" key="13">
    <source>
        <dbReference type="Pfam" id="PF00852"/>
    </source>
</evidence>
<evidence type="ECO:0000256" key="9">
    <source>
        <dbReference type="ARBA" id="ARBA00023034"/>
    </source>
</evidence>
<dbReference type="UniPathway" id="UPA00378"/>
<dbReference type="AlphaFoldDB" id="A0A8J1UJ15"/>
<gene>
    <name evidence="15" type="ORF">OFUS_LOCUS17973</name>
</gene>
<evidence type="ECO:0000313" key="15">
    <source>
        <dbReference type="EMBL" id="CAH1793076.1"/>
    </source>
</evidence>
<evidence type="ECO:0000256" key="5">
    <source>
        <dbReference type="ARBA" id="ARBA00022679"/>
    </source>
</evidence>
<keyword evidence="9 12" id="KW-0333">Golgi apparatus</keyword>
<keyword evidence="4 12" id="KW-0328">Glycosyltransferase</keyword>
<keyword evidence="5 12" id="KW-0808">Transferase</keyword>
<keyword evidence="8" id="KW-1133">Transmembrane helix</keyword>
<evidence type="ECO:0000259" key="14">
    <source>
        <dbReference type="Pfam" id="PF17039"/>
    </source>
</evidence>
<evidence type="ECO:0000256" key="3">
    <source>
        <dbReference type="ARBA" id="ARBA00008919"/>
    </source>
</evidence>
<dbReference type="PANTHER" id="PTHR48438">
    <property type="entry name" value="ALPHA-(1,3)-FUCOSYLTRANSFERASE C-RELATED"/>
    <property type="match status" value="1"/>
</dbReference>
<dbReference type="EC" id="2.4.1.-" evidence="12"/>
<dbReference type="InterPro" id="IPR038577">
    <property type="entry name" value="GT10-like_C_sf"/>
</dbReference>
<evidence type="ECO:0000256" key="1">
    <source>
        <dbReference type="ARBA" id="ARBA00004323"/>
    </source>
</evidence>
<dbReference type="Gene3D" id="3.40.50.11660">
    <property type="entry name" value="Glycosyl transferase family 10, C-terminal domain"/>
    <property type="match status" value="1"/>
</dbReference>
<dbReference type="Proteomes" id="UP000749559">
    <property type="component" value="Unassembled WGS sequence"/>
</dbReference>
<dbReference type="OrthoDB" id="8057859at2759"/>
<keyword evidence="10" id="KW-0472">Membrane</keyword>
<evidence type="ECO:0000256" key="12">
    <source>
        <dbReference type="RuleBase" id="RU003832"/>
    </source>
</evidence>
<evidence type="ECO:0000256" key="10">
    <source>
        <dbReference type="ARBA" id="ARBA00023136"/>
    </source>
</evidence>
<evidence type="ECO:0000256" key="7">
    <source>
        <dbReference type="ARBA" id="ARBA00022968"/>
    </source>
</evidence>